<name>V9H0S9_CHLVU</name>
<accession>V9H0S9</accession>
<geneLocation type="chloroplast" evidence="1"/>
<dbReference type="GeneID" id="1457473"/>
<dbReference type="RefSeq" id="NP_045907.1">
    <property type="nucleotide sequence ID" value="NC_001865.1"/>
</dbReference>
<dbReference type="EMBL" id="AB001684">
    <property type="protein sequence ID" value="BAA57983.1"/>
    <property type="molecule type" value="Genomic_DNA"/>
</dbReference>
<dbReference type="AlphaFoldDB" id="V9H0S9"/>
<reference evidence="1" key="1">
    <citation type="journal article" date="1997" name="Proc. Natl. Acad. Sci. U.S.A.">
        <title>Complete nucleotide sequence of the chloroplast genome from the green alga Chlorella vulgaris: the existence of genes possibly involved in chloroplast division.</title>
        <authorList>
            <person name="Wakasugi T."/>
            <person name="Nagai T."/>
            <person name="Kapoor M."/>
            <person name="Sugita M."/>
            <person name="Ito M."/>
            <person name="Ito S."/>
            <person name="Tsudzuki J."/>
            <person name="Nakashima K."/>
            <person name="Tsudzuki T."/>
            <person name="Suzuki Y."/>
            <person name="Hamada A."/>
            <person name="Ohta T."/>
            <person name="Inamura A."/>
            <person name="Yoshinaga K."/>
            <person name="Sugiura M."/>
        </authorList>
    </citation>
    <scope>NUCLEOTIDE SEQUENCE</scope>
</reference>
<sequence>MRAISASFSFSFSFFFRRTDDGSLKKRLEKKKTTHNKNKAFCPSVYSGLVAIDSFNVLFLTNRKTKDFLFLLP</sequence>
<evidence type="ECO:0000313" key="1">
    <source>
        <dbReference type="EMBL" id="BAA57983.1"/>
    </source>
</evidence>
<proteinExistence type="predicted"/>
<organism evidence="1">
    <name type="scientific">Chlorella vulgaris</name>
    <name type="common">Green alga</name>
    <dbReference type="NCBI Taxonomy" id="3077"/>
    <lineage>
        <taxon>Eukaryota</taxon>
        <taxon>Viridiplantae</taxon>
        <taxon>Chlorophyta</taxon>
        <taxon>core chlorophytes</taxon>
        <taxon>Trebouxiophyceae</taxon>
        <taxon>Chlorellales</taxon>
        <taxon>Chlorellaceae</taxon>
        <taxon>Chlorella clade</taxon>
        <taxon>Chlorella</taxon>
    </lineage>
</organism>
<keyword evidence="1" id="KW-0150">Chloroplast</keyword>
<protein>
    <submittedName>
        <fullName evidence="1">Uncharacterized protein</fullName>
    </submittedName>
</protein>
<keyword evidence="1" id="KW-0934">Plastid</keyword>